<dbReference type="Gene3D" id="1.10.10.60">
    <property type="entry name" value="Homeodomain-like"/>
    <property type="match status" value="1"/>
</dbReference>
<accession>A0A4U9HYG0</accession>
<dbReference type="PRINTS" id="PR00032">
    <property type="entry name" value="HTHARAC"/>
</dbReference>
<dbReference type="Proteomes" id="UP000310719">
    <property type="component" value="Chromosome"/>
</dbReference>
<dbReference type="AlphaFoldDB" id="A0A4U9HYG0"/>
<dbReference type="SMART" id="SM00342">
    <property type="entry name" value="HTH_ARAC"/>
    <property type="match status" value="1"/>
</dbReference>
<feature type="domain" description="HTH araC/xylS-type" evidence="4">
    <location>
        <begin position="214"/>
        <end position="314"/>
    </location>
</feature>
<evidence type="ECO:0000256" key="3">
    <source>
        <dbReference type="ARBA" id="ARBA00023163"/>
    </source>
</evidence>
<dbReference type="PANTHER" id="PTHR46796">
    <property type="entry name" value="HTH-TYPE TRANSCRIPTIONAL ACTIVATOR RHAS-RELATED"/>
    <property type="match status" value="1"/>
</dbReference>
<evidence type="ECO:0000256" key="2">
    <source>
        <dbReference type="ARBA" id="ARBA00023125"/>
    </source>
</evidence>
<keyword evidence="2" id="KW-0238">DNA-binding</keyword>
<dbReference type="InterPro" id="IPR018060">
    <property type="entry name" value="HTH_AraC"/>
</dbReference>
<proteinExistence type="predicted"/>
<gene>
    <name evidence="5" type="primary">feaR</name>
    <name evidence="5" type="ORF">NCTC13032_03856</name>
</gene>
<keyword evidence="1" id="KW-0805">Transcription regulation</keyword>
<dbReference type="InterPro" id="IPR050204">
    <property type="entry name" value="AraC_XylS_family_regulators"/>
</dbReference>
<dbReference type="InterPro" id="IPR009057">
    <property type="entry name" value="Homeodomain-like_sf"/>
</dbReference>
<dbReference type="Pfam" id="PF12833">
    <property type="entry name" value="HTH_18"/>
    <property type="match status" value="1"/>
</dbReference>
<reference evidence="5 6" key="1">
    <citation type="submission" date="2019-05" db="EMBL/GenBank/DDBJ databases">
        <authorList>
            <consortium name="Pathogen Informatics"/>
        </authorList>
    </citation>
    <scope>NUCLEOTIDE SEQUENCE [LARGE SCALE GENOMIC DNA]</scope>
    <source>
        <strain evidence="5 6">NCTC13032</strain>
    </source>
</reference>
<evidence type="ECO:0000313" key="6">
    <source>
        <dbReference type="Proteomes" id="UP000310719"/>
    </source>
</evidence>
<evidence type="ECO:0000256" key="1">
    <source>
        <dbReference type="ARBA" id="ARBA00023015"/>
    </source>
</evidence>
<dbReference type="GO" id="GO:0043565">
    <property type="term" value="F:sequence-specific DNA binding"/>
    <property type="evidence" value="ECO:0007669"/>
    <property type="project" value="InterPro"/>
</dbReference>
<dbReference type="PROSITE" id="PS01124">
    <property type="entry name" value="HTH_ARAC_FAMILY_2"/>
    <property type="match status" value="1"/>
</dbReference>
<sequence length="316" mass="36193">MQQCLNIDDVAGKTMTCANEQDKYQRWLAQINQVCGSFAARPMTGEFYGELDATWTGNLKLSTVTAGGVNLFRTRQEIKNSNDAWFYTVFQLEGEAGLEQDDRQIVLNAGDITLIDASRPCSIYWPEKSRQISLLLPRQILEQHFRFQEVSCAQKLSHSLPTVQLSYRLLQDSMNNPALSETESEAALEAMVCLLRPVLQQRESVQPRKARQFTNVLTLIDDHIQAEHLRPEWIASECGMSVRSLYRMFAEKGLVVAQYIKNRRLDLCAQMLRSTRDDEKLAGIGYSWGFTDHSHFSTAFKQRFGVSPGEYRKRHR</sequence>
<dbReference type="Pfam" id="PF14525">
    <property type="entry name" value="AraC_binding_2"/>
    <property type="match status" value="1"/>
</dbReference>
<dbReference type="STRING" id="83655.APT61_10005"/>
<dbReference type="SUPFAM" id="SSF46689">
    <property type="entry name" value="Homeodomain-like"/>
    <property type="match status" value="1"/>
</dbReference>
<evidence type="ECO:0000313" key="5">
    <source>
        <dbReference type="EMBL" id="VTP68966.1"/>
    </source>
</evidence>
<evidence type="ECO:0000259" key="4">
    <source>
        <dbReference type="PROSITE" id="PS01124"/>
    </source>
</evidence>
<dbReference type="InterPro" id="IPR020449">
    <property type="entry name" value="Tscrpt_reg_AraC-type_HTH"/>
</dbReference>
<dbReference type="EMBL" id="LR590464">
    <property type="protein sequence ID" value="VTP68966.1"/>
    <property type="molecule type" value="Genomic_DNA"/>
</dbReference>
<keyword evidence="3" id="KW-0804">Transcription</keyword>
<name>A0A4U9HYG0_9ENTR</name>
<protein>
    <submittedName>
        <fullName evidence="5">Transcriptional activator feaR</fullName>
    </submittedName>
</protein>
<organism evidence="5 6">
    <name type="scientific">Leclercia adecarboxylata</name>
    <dbReference type="NCBI Taxonomy" id="83655"/>
    <lineage>
        <taxon>Bacteria</taxon>
        <taxon>Pseudomonadati</taxon>
        <taxon>Pseudomonadota</taxon>
        <taxon>Gammaproteobacteria</taxon>
        <taxon>Enterobacterales</taxon>
        <taxon>Enterobacteriaceae</taxon>
        <taxon>Leclercia</taxon>
    </lineage>
</organism>
<dbReference type="PANTHER" id="PTHR46796:SF10">
    <property type="entry name" value="TRANSCRIPTIONAL ACTIVATOR FEAR"/>
    <property type="match status" value="1"/>
</dbReference>
<dbReference type="InterPro" id="IPR035418">
    <property type="entry name" value="AraC-bd_2"/>
</dbReference>
<dbReference type="NCBIfam" id="NF007243">
    <property type="entry name" value="PRK09685.1"/>
    <property type="match status" value="1"/>
</dbReference>
<dbReference type="GO" id="GO:0003700">
    <property type="term" value="F:DNA-binding transcription factor activity"/>
    <property type="evidence" value="ECO:0007669"/>
    <property type="project" value="InterPro"/>
</dbReference>